<evidence type="ECO:0000313" key="7">
    <source>
        <dbReference type="EMBL" id="CAD7645707.1"/>
    </source>
</evidence>
<accession>A0A7R9LQ32</accession>
<organism evidence="7">
    <name type="scientific">Medioppia subpectinata</name>
    <dbReference type="NCBI Taxonomy" id="1979941"/>
    <lineage>
        <taxon>Eukaryota</taxon>
        <taxon>Metazoa</taxon>
        <taxon>Ecdysozoa</taxon>
        <taxon>Arthropoda</taxon>
        <taxon>Chelicerata</taxon>
        <taxon>Arachnida</taxon>
        <taxon>Acari</taxon>
        <taxon>Acariformes</taxon>
        <taxon>Sarcoptiformes</taxon>
        <taxon>Oribatida</taxon>
        <taxon>Brachypylina</taxon>
        <taxon>Oppioidea</taxon>
        <taxon>Oppiidae</taxon>
        <taxon>Medioppia</taxon>
    </lineage>
</organism>
<dbReference type="Proteomes" id="UP000759131">
    <property type="component" value="Unassembled WGS sequence"/>
</dbReference>
<dbReference type="GO" id="GO:0032958">
    <property type="term" value="P:inositol phosphate biosynthetic process"/>
    <property type="evidence" value="ECO:0007669"/>
    <property type="project" value="TreeGrafter"/>
</dbReference>
<evidence type="ECO:0000256" key="1">
    <source>
        <dbReference type="ARBA" id="ARBA00012023"/>
    </source>
</evidence>
<keyword evidence="2 6" id="KW-0808">Transferase</keyword>
<keyword evidence="5 6" id="KW-0067">ATP-binding</keyword>
<protein>
    <recommendedName>
        <fullName evidence="1 6">Inositol-pentakisphosphate 2-kinase</fullName>
        <ecNumber evidence="1 6">2.7.1.158</ecNumber>
    </recommendedName>
</protein>
<feature type="non-terminal residue" evidence="7">
    <location>
        <position position="1"/>
    </location>
</feature>
<comment type="domain">
    <text evidence="6">The EXKPK motif is conserved in inositol-pentakisphosphate 2-kinases of both family 1 and 2.</text>
</comment>
<dbReference type="GO" id="GO:0005524">
    <property type="term" value="F:ATP binding"/>
    <property type="evidence" value="ECO:0007669"/>
    <property type="project" value="UniProtKB-KW"/>
</dbReference>
<dbReference type="InterPro" id="IPR009286">
    <property type="entry name" value="Ins_P5_2-kin"/>
</dbReference>
<dbReference type="GO" id="GO:0035299">
    <property type="term" value="F:inositol-1,3,4,5,6-pentakisphosphate 2-kinase activity"/>
    <property type="evidence" value="ECO:0007669"/>
    <property type="project" value="UniProtKB-EC"/>
</dbReference>
<dbReference type="AlphaFoldDB" id="A0A7R9LQ32"/>
<gene>
    <name evidence="7" type="ORF">OSB1V03_LOCUS20634</name>
</gene>
<proteinExistence type="predicted"/>
<dbReference type="OrthoDB" id="272370at2759"/>
<comment type="function">
    <text evidence="6">Phosphorylates Ins(1,3,4,5,6)P5 at position 2 to form Ins(1,2,3,4,5,6)P6 (InsP6 or phytate).</text>
</comment>
<dbReference type="PANTHER" id="PTHR14456:SF2">
    <property type="entry name" value="INOSITOL-PENTAKISPHOSPHATE 2-KINASE"/>
    <property type="match status" value="1"/>
</dbReference>
<keyword evidence="4 6" id="KW-0418">Kinase</keyword>
<dbReference type="PANTHER" id="PTHR14456">
    <property type="entry name" value="INOSITOL POLYPHOSPHATE KINASE 1"/>
    <property type="match status" value="1"/>
</dbReference>
<dbReference type="GO" id="GO:0005634">
    <property type="term" value="C:nucleus"/>
    <property type="evidence" value="ECO:0007669"/>
    <property type="project" value="TreeGrafter"/>
</dbReference>
<sequence>YCPLDLFSGCPQRTQTALRALIRDPQNNFRVFRDSHHVFGDSAAADSSALSPLLRDFCGQSEDDVEGALCRLVAKALALRVDTSRPEDEALMAEEECDLHHNSNHCFCTSEHALTSGSVLDCVLRAQRLDAIDSEVALQLLQRVNSNDVWTPPTLDAADQSEDLALKVFRFLVSLTAKDLSIMITMQRLEAGADVTSLPSRHLIGDAERQYLASIRIIDLDQKSDQKIKRTFSKDMRMIAAFNTSAKNNNNNNSV</sequence>
<dbReference type="EMBL" id="CAJPIZ010034882">
    <property type="protein sequence ID" value="CAG2120688.1"/>
    <property type="molecule type" value="Genomic_DNA"/>
</dbReference>
<evidence type="ECO:0000256" key="6">
    <source>
        <dbReference type="RuleBase" id="RU364126"/>
    </source>
</evidence>
<keyword evidence="3 6" id="KW-0547">Nucleotide-binding</keyword>
<reference evidence="7" key="1">
    <citation type="submission" date="2020-11" db="EMBL/GenBank/DDBJ databases">
        <authorList>
            <person name="Tran Van P."/>
        </authorList>
    </citation>
    <scope>NUCLEOTIDE SEQUENCE</scope>
</reference>
<comment type="catalytic activity">
    <reaction evidence="6">
        <text>1D-myo-inositol 1,3,4,5,6-pentakisphosphate + ATP = 1D-myo-inositol hexakisphosphate + ADP + H(+)</text>
        <dbReference type="Rhea" id="RHEA:20313"/>
        <dbReference type="ChEBI" id="CHEBI:15378"/>
        <dbReference type="ChEBI" id="CHEBI:30616"/>
        <dbReference type="ChEBI" id="CHEBI:57733"/>
        <dbReference type="ChEBI" id="CHEBI:58130"/>
        <dbReference type="ChEBI" id="CHEBI:456216"/>
        <dbReference type="EC" id="2.7.1.158"/>
    </reaction>
</comment>
<evidence type="ECO:0000256" key="5">
    <source>
        <dbReference type="ARBA" id="ARBA00022840"/>
    </source>
</evidence>
<name>A0A7R9LQ32_9ACAR</name>
<evidence type="ECO:0000256" key="4">
    <source>
        <dbReference type="ARBA" id="ARBA00022777"/>
    </source>
</evidence>
<evidence type="ECO:0000256" key="3">
    <source>
        <dbReference type="ARBA" id="ARBA00022741"/>
    </source>
</evidence>
<keyword evidence="8" id="KW-1185">Reference proteome</keyword>
<evidence type="ECO:0000256" key="2">
    <source>
        <dbReference type="ARBA" id="ARBA00022679"/>
    </source>
</evidence>
<dbReference type="EMBL" id="OC889457">
    <property type="protein sequence ID" value="CAD7645707.1"/>
    <property type="molecule type" value="Genomic_DNA"/>
</dbReference>
<dbReference type="EC" id="2.7.1.158" evidence="1 6"/>
<dbReference type="Pfam" id="PF06090">
    <property type="entry name" value="Ins_P5_2-kin"/>
    <property type="match status" value="1"/>
</dbReference>
<evidence type="ECO:0000313" key="8">
    <source>
        <dbReference type="Proteomes" id="UP000759131"/>
    </source>
</evidence>